<dbReference type="Proteomes" id="UP000001625">
    <property type="component" value="Chromosome"/>
</dbReference>
<evidence type="ECO:0000313" key="1">
    <source>
        <dbReference type="EMBL" id="ADE12139.1"/>
    </source>
</evidence>
<accession>D5CT53</accession>
<dbReference type="STRING" id="580332.Slit_1910"/>
<organism evidence="1 2">
    <name type="scientific">Sideroxydans lithotrophicus (strain ES-1)</name>
    <dbReference type="NCBI Taxonomy" id="580332"/>
    <lineage>
        <taxon>Bacteria</taxon>
        <taxon>Pseudomonadati</taxon>
        <taxon>Pseudomonadota</taxon>
        <taxon>Betaproteobacteria</taxon>
        <taxon>Nitrosomonadales</taxon>
        <taxon>Gallionellaceae</taxon>
        <taxon>Sideroxydans</taxon>
    </lineage>
</organism>
<dbReference type="KEGG" id="slt:Slit_1910"/>
<proteinExistence type="predicted"/>
<name>D5CT53_SIDLE</name>
<gene>
    <name evidence="1" type="ordered locus">Slit_1910</name>
</gene>
<dbReference type="eggNOG" id="ENOG5032QJE">
    <property type="taxonomic scope" value="Bacteria"/>
</dbReference>
<protein>
    <submittedName>
        <fullName evidence="1">Uncharacterized protein</fullName>
    </submittedName>
</protein>
<sequence>MADLSDVENALVTLIAQTLYPAGIPVGVNPPSPVANVPCVVYAGWPIPAQLDADLKIGKAHVSVFPTPSERNTTRYPKKWETLSIVPATLTLAINGQQVTVGGAMPSPFSTHNLALGVGTKNYVYSVQPTDTLNSIATALAALVAVDFTGASSAGAVITLPTAAHISHARVGTTGTSIREIRRQERVFQLVTWSDTSVHRDAIVAAFDPVLAVTQFIMLADGTAARLIYKSSPITDNNQKVGLYRRDLLYTVEYATTQTEIDTQIIAVQENFSIQPTGATAPISTFTINQ</sequence>
<dbReference type="AlphaFoldDB" id="D5CT53"/>
<dbReference type="EMBL" id="CP001965">
    <property type="protein sequence ID" value="ADE12139.1"/>
    <property type="molecule type" value="Genomic_DNA"/>
</dbReference>
<reference evidence="1 2" key="1">
    <citation type="submission" date="2010-03" db="EMBL/GenBank/DDBJ databases">
        <title>Complete sequence of Sideroxydans lithotrophicus ES-1.</title>
        <authorList>
            <consortium name="US DOE Joint Genome Institute"/>
            <person name="Lucas S."/>
            <person name="Copeland A."/>
            <person name="Lapidus A."/>
            <person name="Cheng J.-F."/>
            <person name="Bruce D."/>
            <person name="Goodwin L."/>
            <person name="Pitluck S."/>
            <person name="Munk A.C."/>
            <person name="Detter J.C."/>
            <person name="Han C."/>
            <person name="Tapia R."/>
            <person name="Larimer F."/>
            <person name="Land M."/>
            <person name="Hauser L."/>
            <person name="Kyrpides N."/>
            <person name="Ivanova N."/>
            <person name="Emerson D."/>
            <person name="Woyke T."/>
        </authorList>
    </citation>
    <scope>NUCLEOTIDE SEQUENCE [LARGE SCALE GENOMIC DNA]</scope>
    <source>
        <strain evidence="1 2">ES-1</strain>
    </source>
</reference>
<dbReference type="RefSeq" id="WP_013030037.1">
    <property type="nucleotide sequence ID" value="NC_013959.1"/>
</dbReference>
<evidence type="ECO:0000313" key="2">
    <source>
        <dbReference type="Proteomes" id="UP000001625"/>
    </source>
</evidence>
<dbReference type="OrthoDB" id="259608at2"/>
<dbReference type="HOGENOM" id="CLU_073561_0_0_4"/>
<keyword evidence="2" id="KW-1185">Reference proteome</keyword>